<gene>
    <name evidence="5" type="ORF">RCZ01_23040</name>
</gene>
<dbReference type="Pfam" id="PF13102">
    <property type="entry name" value="Phage_int_SAM_5"/>
    <property type="match status" value="1"/>
</dbReference>
<dbReference type="GO" id="GO:0003677">
    <property type="term" value="F:DNA binding"/>
    <property type="evidence" value="ECO:0007669"/>
    <property type="project" value="UniProtKB-KW"/>
</dbReference>
<name>A0A5M4BCB7_9FLAO</name>
<evidence type="ECO:0000256" key="3">
    <source>
        <dbReference type="ARBA" id="ARBA00023172"/>
    </source>
</evidence>
<comment type="caution">
    <text evidence="5">The sequence shown here is derived from an EMBL/GenBank/DDBJ whole genome shotgun (WGS) entry which is preliminary data.</text>
</comment>
<keyword evidence="2" id="KW-0238">DNA-binding</keyword>
<evidence type="ECO:0000256" key="1">
    <source>
        <dbReference type="ARBA" id="ARBA00008857"/>
    </source>
</evidence>
<dbReference type="Gene3D" id="1.10.443.10">
    <property type="entry name" value="Intergrase catalytic core"/>
    <property type="match status" value="1"/>
</dbReference>
<dbReference type="Pfam" id="PF00589">
    <property type="entry name" value="Phage_integrase"/>
    <property type="match status" value="1"/>
</dbReference>
<dbReference type="InterPro" id="IPR002104">
    <property type="entry name" value="Integrase_catalytic"/>
</dbReference>
<dbReference type="GO" id="GO:0006310">
    <property type="term" value="P:DNA recombination"/>
    <property type="evidence" value="ECO:0007669"/>
    <property type="project" value="UniProtKB-KW"/>
</dbReference>
<dbReference type="AlphaFoldDB" id="A0A5M4BCB7"/>
<dbReference type="Proteomes" id="UP000398217">
    <property type="component" value="Unassembled WGS sequence"/>
</dbReference>
<dbReference type="InterPro" id="IPR050090">
    <property type="entry name" value="Tyrosine_recombinase_XerCD"/>
</dbReference>
<dbReference type="PANTHER" id="PTHR30349:SF64">
    <property type="entry name" value="PROPHAGE INTEGRASE INTD-RELATED"/>
    <property type="match status" value="1"/>
</dbReference>
<dbReference type="InterPro" id="IPR010998">
    <property type="entry name" value="Integrase_recombinase_N"/>
</dbReference>
<dbReference type="InterPro" id="IPR011010">
    <property type="entry name" value="DNA_brk_join_enz"/>
</dbReference>
<reference evidence="6" key="1">
    <citation type="journal article" date="2020" name="Int. J. Syst. Evol. Microbiol.">
        <title>Capnocytophaga felis sp. nov. isolated from the feline oral cavity.</title>
        <authorList>
            <person name="Suzuki M."/>
            <person name="Umeda K."/>
            <person name="Kimura M."/>
            <person name="Imaoka K."/>
            <person name="Morikawa S."/>
            <person name="Maeda K."/>
        </authorList>
    </citation>
    <scope>NUCLEOTIDE SEQUENCE [LARGE SCALE GENOMIC DNA]</scope>
    <source>
        <strain evidence="6">KC07070</strain>
    </source>
</reference>
<evidence type="ECO:0000313" key="5">
    <source>
        <dbReference type="EMBL" id="GET47002.1"/>
    </source>
</evidence>
<accession>A0A5M4BCB7</accession>
<dbReference type="PANTHER" id="PTHR30349">
    <property type="entry name" value="PHAGE INTEGRASE-RELATED"/>
    <property type="match status" value="1"/>
</dbReference>
<dbReference type="EMBL" id="BLBC01000014">
    <property type="protein sequence ID" value="GET47002.1"/>
    <property type="molecule type" value="Genomic_DNA"/>
</dbReference>
<dbReference type="SUPFAM" id="SSF56349">
    <property type="entry name" value="DNA breaking-rejoining enzymes"/>
    <property type="match status" value="1"/>
</dbReference>
<protein>
    <submittedName>
        <fullName evidence="5">Transposase</fullName>
    </submittedName>
</protein>
<organism evidence="5 6">
    <name type="scientific">Capnocytophaga felis</name>
    <dbReference type="NCBI Taxonomy" id="2267611"/>
    <lineage>
        <taxon>Bacteria</taxon>
        <taxon>Pseudomonadati</taxon>
        <taxon>Bacteroidota</taxon>
        <taxon>Flavobacteriia</taxon>
        <taxon>Flavobacteriales</taxon>
        <taxon>Flavobacteriaceae</taxon>
        <taxon>Capnocytophaga</taxon>
    </lineage>
</organism>
<dbReference type="InterPro" id="IPR025269">
    <property type="entry name" value="SAM-like_dom"/>
</dbReference>
<dbReference type="Gene3D" id="1.10.150.130">
    <property type="match status" value="1"/>
</dbReference>
<evidence type="ECO:0000256" key="2">
    <source>
        <dbReference type="ARBA" id="ARBA00023125"/>
    </source>
</evidence>
<dbReference type="CDD" id="cd01185">
    <property type="entry name" value="INTN1_C_like"/>
    <property type="match status" value="1"/>
</dbReference>
<dbReference type="OrthoDB" id="9806835at2"/>
<dbReference type="InterPro" id="IPR013762">
    <property type="entry name" value="Integrase-like_cat_sf"/>
</dbReference>
<keyword evidence="3" id="KW-0233">DNA recombination</keyword>
<proteinExistence type="inferred from homology"/>
<feature type="domain" description="Tyr recombinase" evidence="4">
    <location>
        <begin position="203"/>
        <end position="340"/>
    </location>
</feature>
<dbReference type="PROSITE" id="PS51898">
    <property type="entry name" value="TYR_RECOMBINASE"/>
    <property type="match status" value="1"/>
</dbReference>
<keyword evidence="6" id="KW-1185">Reference proteome</keyword>
<comment type="similarity">
    <text evidence="1">Belongs to the 'phage' integrase family.</text>
</comment>
<sequence>MKVYLRVRKGQLSKTREGQGKVRKNSLYLVYYDNETKVKRYEFLKLYIYDKPRNFVEKEHNKETMLLAEAIRSERSLEYQRNKHGFFDRFNEKVGLLEYFLKITEKKYDSTSNCNVWHCAYQHLKNFCNSKEILISKVDETFLERFKNYLLKENIGRGGVKLQQNTALSYFNKLNACFKEAHRDKLIYENPFVRVKLIKEKETNRQYLTLEEIKKLVVTECLYPVLKDAFLFSCLTGLRFSDIENLTWKNVVNENGIWYLKYIQKKTKSVENLPISEEAVKIIGKRKKDNDKVFENLIYSAHHNKILHKWIKDAGIDKHITFHMAKHREIRKCQITSRLV</sequence>
<dbReference type="GO" id="GO:0015074">
    <property type="term" value="P:DNA integration"/>
    <property type="evidence" value="ECO:0007669"/>
    <property type="project" value="InterPro"/>
</dbReference>
<dbReference type="RefSeq" id="WP_155285603.1">
    <property type="nucleotide sequence ID" value="NZ_BLBC01000014.1"/>
</dbReference>
<evidence type="ECO:0000313" key="6">
    <source>
        <dbReference type="Proteomes" id="UP000398217"/>
    </source>
</evidence>
<evidence type="ECO:0000259" key="4">
    <source>
        <dbReference type="PROSITE" id="PS51898"/>
    </source>
</evidence>